<dbReference type="AlphaFoldDB" id="A0AAW4YCI0"/>
<evidence type="ECO:0000256" key="1">
    <source>
        <dbReference type="SAM" id="Phobius"/>
    </source>
</evidence>
<gene>
    <name evidence="2" type="ORF">LB359_16005</name>
</gene>
<evidence type="ECO:0000313" key="3">
    <source>
        <dbReference type="Proteomes" id="UP001200271"/>
    </source>
</evidence>
<dbReference type="EMBL" id="JAIUEN010000303">
    <property type="protein sequence ID" value="MCE3363761.1"/>
    <property type="molecule type" value="Genomic_DNA"/>
</dbReference>
<organism evidence="2 3">
    <name type="scientific">Staphylococcus aureus</name>
    <dbReference type="NCBI Taxonomy" id="1280"/>
    <lineage>
        <taxon>Bacteria</taxon>
        <taxon>Bacillati</taxon>
        <taxon>Bacillota</taxon>
        <taxon>Bacilli</taxon>
        <taxon>Bacillales</taxon>
        <taxon>Staphylococcaceae</taxon>
        <taxon>Staphylococcus</taxon>
    </lineage>
</organism>
<keyword evidence="1" id="KW-0812">Transmembrane</keyword>
<dbReference type="GO" id="GO:0016301">
    <property type="term" value="F:kinase activity"/>
    <property type="evidence" value="ECO:0007669"/>
    <property type="project" value="UniProtKB-KW"/>
</dbReference>
<protein>
    <submittedName>
        <fullName evidence="2">Sensor histidine kinase</fullName>
    </submittedName>
</protein>
<keyword evidence="2" id="KW-0808">Transferase</keyword>
<reference evidence="2" key="2">
    <citation type="submission" date="2023-08" db="EMBL/GenBank/DDBJ databases">
        <authorList>
            <person name="Zhao H."/>
            <person name="Wang X."/>
        </authorList>
    </citation>
    <scope>NUCLEOTIDE SEQUENCE</scope>
    <source>
        <strain evidence="2">NC-4</strain>
    </source>
</reference>
<comment type="caution">
    <text evidence="2">The sequence shown here is derived from an EMBL/GenBank/DDBJ whole genome shotgun (WGS) entry which is preliminary data.</text>
</comment>
<feature type="transmembrane region" description="Helical" evidence="1">
    <location>
        <begin position="12"/>
        <end position="31"/>
    </location>
</feature>
<evidence type="ECO:0000313" key="2">
    <source>
        <dbReference type="EMBL" id="MCE3363761.1"/>
    </source>
</evidence>
<reference evidence="2" key="1">
    <citation type="journal article" date="2021" name="Front Med (Lausanne)">
        <title>The Prevalence and Determinants of Fusidic Acid Resistance Among Methicillin-Resistant Staphylococcus aureus Clinical Isolates in China.</title>
        <authorList>
            <person name="Zhao H."/>
            <person name="Wang X."/>
            <person name="Wang B."/>
            <person name="Xu Y."/>
            <person name="Rao L."/>
            <person name="Wan B."/>
            <person name="Guo Y."/>
            <person name="Wu X."/>
            <person name="Yu J."/>
            <person name="Chen L."/>
            <person name="Li M."/>
            <person name="Yu F."/>
        </authorList>
    </citation>
    <scope>NUCLEOTIDE SEQUENCE</scope>
    <source>
        <strain evidence="2">NC-4</strain>
    </source>
</reference>
<name>A0AAW4YCI0_STAAU</name>
<proteinExistence type="predicted"/>
<keyword evidence="1" id="KW-1133">Transmembrane helix</keyword>
<dbReference type="Proteomes" id="UP001200271">
    <property type="component" value="Unassembled WGS sequence"/>
</dbReference>
<sequence length="37" mass="4329">MKFLKDTSIAEISSILYLIFPIAGIFFNEVYGPKWLY</sequence>
<accession>A0AAW4YCI0</accession>
<keyword evidence="1" id="KW-0472">Membrane</keyword>
<keyword evidence="2" id="KW-0418">Kinase</keyword>
<feature type="non-terminal residue" evidence="2">
    <location>
        <position position="37"/>
    </location>
</feature>